<protein>
    <submittedName>
        <fullName evidence="5">Long-chain fatty acid--CoA ligase</fullName>
    </submittedName>
</protein>
<dbReference type="InterPro" id="IPR025110">
    <property type="entry name" value="AMP-bd_C"/>
</dbReference>
<dbReference type="InterPro" id="IPR045851">
    <property type="entry name" value="AMP-bd_C_sf"/>
</dbReference>
<feature type="domain" description="AMP-dependent synthetase/ligase" evidence="3">
    <location>
        <begin position="30"/>
        <end position="399"/>
    </location>
</feature>
<keyword evidence="6" id="KW-1185">Reference proteome</keyword>
<evidence type="ECO:0000259" key="3">
    <source>
        <dbReference type="Pfam" id="PF00501"/>
    </source>
</evidence>
<dbReference type="Pfam" id="PF13193">
    <property type="entry name" value="AMP-binding_C"/>
    <property type="match status" value="1"/>
</dbReference>
<evidence type="ECO:0000259" key="4">
    <source>
        <dbReference type="Pfam" id="PF13193"/>
    </source>
</evidence>
<dbReference type="RefSeq" id="WP_206656444.1">
    <property type="nucleotide sequence ID" value="NZ_CP071182.1"/>
</dbReference>
<dbReference type="PROSITE" id="PS00455">
    <property type="entry name" value="AMP_BINDING"/>
    <property type="match status" value="1"/>
</dbReference>
<keyword evidence="2 5" id="KW-0436">Ligase</keyword>
<dbReference type="PANTHER" id="PTHR43767">
    <property type="entry name" value="LONG-CHAIN-FATTY-ACID--COA LIGASE"/>
    <property type="match status" value="1"/>
</dbReference>
<dbReference type="NCBIfam" id="NF004837">
    <property type="entry name" value="PRK06187.1"/>
    <property type="match status" value="1"/>
</dbReference>
<gene>
    <name evidence="5" type="ORF">JZ786_22170</name>
</gene>
<dbReference type="KEGG" id="afx:JZ786_22170"/>
<evidence type="ECO:0000313" key="6">
    <source>
        <dbReference type="Proteomes" id="UP000663505"/>
    </source>
</evidence>
<dbReference type="InterPro" id="IPR020845">
    <property type="entry name" value="AMP-binding_CS"/>
</dbReference>
<accession>A0A9X7VZ14</accession>
<dbReference type="EMBL" id="CP071182">
    <property type="protein sequence ID" value="QSO47082.1"/>
    <property type="molecule type" value="Genomic_DNA"/>
</dbReference>
<sequence>MKVQYGFQNYPDGFAVEAEIPNWSLQEMLAHTVSEHPDAEAMTFYGRKTTYRELEDAVRAFASALQQAGIQKGDRVAVMLPNSPHFVISYYGILTAGGIVTQVNPMLVERELQYILTDSGAKAIVALDTVYPRVRAVEAETDLEKVIVASLQSGGQSVSPDETFEAFLASGKNHEFHPVSINPAEDVAILQYTGGTTGRSKGAMLTHRNLLANVVQSFEFFKSDFHPGQDRCLTVIPLFHVFGMTACMNLTLYAGSSLVLLPRFDIKEVLETIKREKPTSFPGVPTMYVALTNYPGVEEYGVDSIRTCNSGSAPMPVELMREFERRTGAKVLEGYGLSEASPTTHCNPPFAERKPGSVGIGFPSTEYKIVDTETGERELPIGELGELIIHGPQVMKGYWNMPEETKKALRNGWLYTGDLARMDEQGYVYIMDRKKDLIIASGYNVYPREIEEVIYEHPAVKEAAVIGVADPYRGETVKAFIVLKDGANATEQDIADYCKANMAPYKVPKLIEFRSELPKTNVGKVLRRTLREEASR</sequence>
<dbReference type="Gene3D" id="3.30.300.30">
    <property type="match status" value="1"/>
</dbReference>
<dbReference type="InterPro" id="IPR000873">
    <property type="entry name" value="AMP-dep_synth/lig_dom"/>
</dbReference>
<evidence type="ECO:0000313" key="5">
    <source>
        <dbReference type="EMBL" id="QSO47082.1"/>
    </source>
</evidence>
<dbReference type="FunFam" id="3.40.50.12780:FF:000003">
    <property type="entry name" value="Long-chain-fatty-acid--CoA ligase FadD"/>
    <property type="match status" value="1"/>
</dbReference>
<organism evidence="5 6">
    <name type="scientific">Alicyclobacillus mengziensis</name>
    <dbReference type="NCBI Taxonomy" id="2931921"/>
    <lineage>
        <taxon>Bacteria</taxon>
        <taxon>Bacillati</taxon>
        <taxon>Bacillota</taxon>
        <taxon>Bacilli</taxon>
        <taxon>Bacillales</taxon>
        <taxon>Alicyclobacillaceae</taxon>
        <taxon>Alicyclobacillus</taxon>
    </lineage>
</organism>
<dbReference type="Gene3D" id="3.40.50.980">
    <property type="match status" value="2"/>
</dbReference>
<dbReference type="PANTHER" id="PTHR43767:SF9">
    <property type="entry name" value="LONG-CHAIN-FATTY-ACID--COA LIGASE"/>
    <property type="match status" value="1"/>
</dbReference>
<evidence type="ECO:0000256" key="2">
    <source>
        <dbReference type="ARBA" id="ARBA00022598"/>
    </source>
</evidence>
<dbReference type="Pfam" id="PF00501">
    <property type="entry name" value="AMP-binding"/>
    <property type="match status" value="1"/>
</dbReference>
<reference evidence="5 6" key="1">
    <citation type="submission" date="2021-02" db="EMBL/GenBank/DDBJ databases">
        <title>Alicyclobacillus curvatus sp. nov. and Alicyclobacillus mengziensis sp. nov., two acidophilic bacteria isolated from acid mine drainage.</title>
        <authorList>
            <person name="Huang Y."/>
        </authorList>
    </citation>
    <scope>NUCLEOTIDE SEQUENCE [LARGE SCALE GENOMIC DNA]</scope>
    <source>
        <strain evidence="5 6">S30H14</strain>
    </source>
</reference>
<dbReference type="SUPFAM" id="SSF56801">
    <property type="entry name" value="Acetyl-CoA synthetase-like"/>
    <property type="match status" value="1"/>
</dbReference>
<dbReference type="Proteomes" id="UP000663505">
    <property type="component" value="Chromosome"/>
</dbReference>
<dbReference type="FunFam" id="3.30.300.30:FF:000008">
    <property type="entry name" value="2,3-dihydroxybenzoate-AMP ligase"/>
    <property type="match status" value="1"/>
</dbReference>
<dbReference type="GO" id="GO:0016877">
    <property type="term" value="F:ligase activity, forming carbon-sulfur bonds"/>
    <property type="evidence" value="ECO:0007669"/>
    <property type="project" value="UniProtKB-ARBA"/>
</dbReference>
<proteinExistence type="inferred from homology"/>
<dbReference type="InterPro" id="IPR050237">
    <property type="entry name" value="ATP-dep_AMP-bd_enzyme"/>
</dbReference>
<evidence type="ECO:0000256" key="1">
    <source>
        <dbReference type="ARBA" id="ARBA00006432"/>
    </source>
</evidence>
<comment type="similarity">
    <text evidence="1">Belongs to the ATP-dependent AMP-binding enzyme family.</text>
</comment>
<dbReference type="CDD" id="cd05936">
    <property type="entry name" value="FC-FACS_FadD_like"/>
    <property type="match status" value="1"/>
</dbReference>
<name>A0A9X7VZ14_9BACL</name>
<dbReference type="Gene3D" id="2.30.38.10">
    <property type="entry name" value="Luciferase, Domain 3"/>
    <property type="match status" value="1"/>
</dbReference>
<feature type="domain" description="AMP-binding enzyme C-terminal" evidence="4">
    <location>
        <begin position="449"/>
        <end position="524"/>
    </location>
</feature>
<dbReference type="AlphaFoldDB" id="A0A9X7VZ14"/>